<dbReference type="EC" id="3.5.1.44" evidence="3"/>
<dbReference type="Pfam" id="PF03975">
    <property type="entry name" value="CheD"/>
    <property type="match status" value="1"/>
</dbReference>
<dbReference type="PANTHER" id="PTHR35147">
    <property type="entry name" value="CHEMORECEPTOR GLUTAMINE DEAMIDASE CHED-RELATED"/>
    <property type="match status" value="1"/>
</dbReference>
<gene>
    <name evidence="3" type="primary">cheD</name>
    <name evidence="4" type="ORF">AWY79_01050</name>
    <name evidence="5" type="ORF">EDC59_11414</name>
</gene>
<evidence type="ECO:0000313" key="4">
    <source>
        <dbReference type="EMBL" id="AMK09789.1"/>
    </source>
</evidence>
<protein>
    <recommendedName>
        <fullName evidence="3">Probable chemoreceptor glutamine deamidase CheD</fullName>
        <ecNumber evidence="3">3.5.1.44</ecNumber>
    </recommendedName>
</protein>
<reference evidence="4 6" key="1">
    <citation type="journal article" date="2016" name="Front. Microbiol.">
        <title>Genome Sequence of the Piezophilic, Mesophilic Sulfate-Reducing Bacterium Desulfovibrio indicus J2T.</title>
        <authorList>
            <person name="Cao J."/>
            <person name="Maignien L."/>
            <person name="Shao Z."/>
            <person name="Alain K."/>
            <person name="Jebbar M."/>
        </authorList>
    </citation>
    <scope>NUCLEOTIDE SEQUENCE [LARGE SCALE GENOMIC DNA]</scope>
    <source>
        <strain evidence="4 6">J2</strain>
    </source>
</reference>
<dbReference type="EMBL" id="SOBK01000014">
    <property type="protein sequence ID" value="TDT86249.1"/>
    <property type="molecule type" value="Genomic_DNA"/>
</dbReference>
<dbReference type="OrthoDB" id="9807202at2"/>
<dbReference type="GO" id="GO:0050568">
    <property type="term" value="F:protein-glutamine glutaminase activity"/>
    <property type="evidence" value="ECO:0007669"/>
    <property type="project" value="UniProtKB-UniRule"/>
</dbReference>
<evidence type="ECO:0000256" key="1">
    <source>
        <dbReference type="ARBA" id="ARBA00022500"/>
    </source>
</evidence>
<comment type="similarity">
    <text evidence="3">Belongs to the CheD family.</text>
</comment>
<dbReference type="InterPro" id="IPR011324">
    <property type="entry name" value="Cytotoxic_necrot_fac-like_cat"/>
</dbReference>
<dbReference type="KEGG" id="dej:AWY79_01050"/>
<dbReference type="GO" id="GO:0006935">
    <property type="term" value="P:chemotaxis"/>
    <property type="evidence" value="ECO:0007669"/>
    <property type="project" value="UniProtKB-UniRule"/>
</dbReference>
<evidence type="ECO:0000256" key="3">
    <source>
        <dbReference type="HAMAP-Rule" id="MF_01440"/>
    </source>
</evidence>
<evidence type="ECO:0000313" key="6">
    <source>
        <dbReference type="Proteomes" id="UP000055611"/>
    </source>
</evidence>
<dbReference type="Proteomes" id="UP000055611">
    <property type="component" value="Chromosome"/>
</dbReference>
<dbReference type="EMBL" id="CP014206">
    <property type="protein sequence ID" value="AMK09789.1"/>
    <property type="molecule type" value="Genomic_DNA"/>
</dbReference>
<accession>A0A140D9C2</accession>
<dbReference type="RefSeq" id="WP_066799249.1">
    <property type="nucleotide sequence ID" value="NZ_CAUVXY020000013.1"/>
</dbReference>
<evidence type="ECO:0000313" key="5">
    <source>
        <dbReference type="EMBL" id="TDT86249.1"/>
    </source>
</evidence>
<comment type="function">
    <text evidence="3">Probably deamidates glutamine residues to glutamate on methyl-accepting chemotaxis receptors (MCPs), playing an important role in chemotaxis.</text>
</comment>
<keyword evidence="1 3" id="KW-0145">Chemotaxis</keyword>
<dbReference type="InterPro" id="IPR005659">
    <property type="entry name" value="Chemorcpt_Glu_NH3ase_CheD"/>
</dbReference>
<evidence type="ECO:0000256" key="2">
    <source>
        <dbReference type="ARBA" id="ARBA00022801"/>
    </source>
</evidence>
<dbReference type="HAMAP" id="MF_01440">
    <property type="entry name" value="CheD"/>
    <property type="match status" value="1"/>
</dbReference>
<keyword evidence="6" id="KW-1185">Reference proteome</keyword>
<sequence>MNNTLVVGISDMKLSRNPGDVIVTYSLGSCLGVAIYDPKERIGGMVHCLLPSAAAAREKARQNPFMFVTTGVAMTVRRLVDLGARKERLVFKVAGGANMRKDRLFDTGLRNFNALQTLMERNNRKLDAVDVGGTIPRTLFLYLDTGRVVVRSMGKEKDL</sequence>
<proteinExistence type="inferred from homology"/>
<dbReference type="Proteomes" id="UP000295506">
    <property type="component" value="Unassembled WGS sequence"/>
</dbReference>
<dbReference type="SUPFAM" id="SSF64438">
    <property type="entry name" value="CNF1/YfiH-like putative cysteine hydrolases"/>
    <property type="match status" value="1"/>
</dbReference>
<dbReference type="AlphaFoldDB" id="A0A140D9C2"/>
<organism evidence="5 7">
    <name type="scientific">Pseudodesulfovibrio indicus</name>
    <dbReference type="NCBI Taxonomy" id="1716143"/>
    <lineage>
        <taxon>Bacteria</taxon>
        <taxon>Pseudomonadati</taxon>
        <taxon>Thermodesulfobacteriota</taxon>
        <taxon>Desulfovibrionia</taxon>
        <taxon>Desulfovibrionales</taxon>
        <taxon>Desulfovibrionaceae</taxon>
    </lineage>
</organism>
<evidence type="ECO:0000313" key="7">
    <source>
        <dbReference type="Proteomes" id="UP000295506"/>
    </source>
</evidence>
<name>A0A140D9C2_9BACT</name>
<keyword evidence="2 3" id="KW-0378">Hydrolase</keyword>
<dbReference type="Gene3D" id="3.30.1330.200">
    <property type="match status" value="1"/>
</dbReference>
<dbReference type="InterPro" id="IPR038592">
    <property type="entry name" value="CheD-like_sf"/>
</dbReference>
<reference evidence="5 7" key="2">
    <citation type="submission" date="2019-03" db="EMBL/GenBank/DDBJ databases">
        <title>Genomic Encyclopedia of Type Strains, Phase IV (KMG-IV): sequencing the most valuable type-strain genomes for metagenomic binning, comparative biology and taxonomic classification.</title>
        <authorList>
            <person name="Goeker M."/>
        </authorList>
    </citation>
    <scope>NUCLEOTIDE SEQUENCE [LARGE SCALE GENOMIC DNA]</scope>
    <source>
        <strain evidence="5 7">DSM 101483</strain>
    </source>
</reference>
<dbReference type="CDD" id="cd16352">
    <property type="entry name" value="CheD"/>
    <property type="match status" value="1"/>
</dbReference>
<dbReference type="PANTHER" id="PTHR35147:SF1">
    <property type="entry name" value="CHEMORECEPTOR GLUTAMINE DEAMIDASE CHED-RELATED"/>
    <property type="match status" value="1"/>
</dbReference>
<comment type="catalytic activity">
    <reaction evidence="3">
        <text>L-glutaminyl-[protein] + H2O = L-glutamyl-[protein] + NH4(+)</text>
        <dbReference type="Rhea" id="RHEA:16441"/>
        <dbReference type="Rhea" id="RHEA-COMP:10207"/>
        <dbReference type="Rhea" id="RHEA-COMP:10208"/>
        <dbReference type="ChEBI" id="CHEBI:15377"/>
        <dbReference type="ChEBI" id="CHEBI:28938"/>
        <dbReference type="ChEBI" id="CHEBI:29973"/>
        <dbReference type="ChEBI" id="CHEBI:30011"/>
        <dbReference type="EC" id="3.5.1.44"/>
    </reaction>
</comment>